<dbReference type="InterPro" id="IPR011766">
    <property type="entry name" value="TPP_enzyme_TPP-bd"/>
</dbReference>
<dbReference type="HOGENOM" id="CLU_013748_0_2_1"/>
<evidence type="ECO:0000256" key="5">
    <source>
        <dbReference type="ARBA" id="ARBA00014422"/>
    </source>
</evidence>
<dbReference type="GO" id="GO:0030976">
    <property type="term" value="F:thiamine pyrophosphate binding"/>
    <property type="evidence" value="ECO:0007669"/>
    <property type="project" value="InterPro"/>
</dbReference>
<comment type="cofactor">
    <cofactor evidence="11">
        <name>Mg(2+)</name>
        <dbReference type="ChEBI" id="CHEBI:18420"/>
    </cofactor>
    <text evidence="11">Binds 1 Mg(2+) per subunit.</text>
</comment>
<organism evidence="16 17">
    <name type="scientific">Cyphellophora europaea (strain CBS 101466)</name>
    <name type="common">Phialophora europaea</name>
    <dbReference type="NCBI Taxonomy" id="1220924"/>
    <lineage>
        <taxon>Eukaryota</taxon>
        <taxon>Fungi</taxon>
        <taxon>Dikarya</taxon>
        <taxon>Ascomycota</taxon>
        <taxon>Pezizomycotina</taxon>
        <taxon>Eurotiomycetes</taxon>
        <taxon>Chaetothyriomycetidae</taxon>
        <taxon>Chaetothyriales</taxon>
        <taxon>Cyphellophoraceae</taxon>
        <taxon>Cyphellophora</taxon>
    </lineage>
</organism>
<dbReference type="GO" id="GO:0004737">
    <property type="term" value="F:pyruvate decarboxylase activity"/>
    <property type="evidence" value="ECO:0007669"/>
    <property type="project" value="UniProtKB-EC"/>
</dbReference>
<evidence type="ECO:0000256" key="12">
    <source>
        <dbReference type="RuleBase" id="RU362132"/>
    </source>
</evidence>
<dbReference type="Gene3D" id="3.40.50.1220">
    <property type="entry name" value="TPP-binding domain"/>
    <property type="match status" value="1"/>
</dbReference>
<evidence type="ECO:0000256" key="2">
    <source>
        <dbReference type="ARBA" id="ARBA00001964"/>
    </source>
</evidence>
<protein>
    <recommendedName>
        <fullName evidence="5">Pyruvate decarboxylase</fullName>
        <ecNumber evidence="4">4.1.1.1</ecNumber>
    </recommendedName>
</protein>
<evidence type="ECO:0000256" key="10">
    <source>
        <dbReference type="ARBA" id="ARBA00023239"/>
    </source>
</evidence>
<dbReference type="CDD" id="cd07038">
    <property type="entry name" value="TPP_PYR_PDC_IPDC_like"/>
    <property type="match status" value="1"/>
</dbReference>
<dbReference type="Pfam" id="PF00205">
    <property type="entry name" value="TPP_enzyme_M"/>
    <property type="match status" value="1"/>
</dbReference>
<dbReference type="InterPro" id="IPR029061">
    <property type="entry name" value="THDP-binding"/>
</dbReference>
<dbReference type="PANTHER" id="PTHR43452:SF11">
    <property type="entry name" value="PYRUVATE DECARBOXYLASE"/>
    <property type="match status" value="1"/>
</dbReference>
<feature type="domain" description="Thiamine pyrophosphate enzyme N-terminal TPP-binding" evidence="15">
    <location>
        <begin position="6"/>
        <end position="108"/>
    </location>
</feature>
<keyword evidence="6 11" id="KW-0479">Metal-binding</keyword>
<keyword evidence="10" id="KW-0456">Lyase</keyword>
<dbReference type="InterPro" id="IPR047213">
    <property type="entry name" value="TPP_PYR_PDC_IPDC-like"/>
</dbReference>
<dbReference type="GO" id="GO:0005829">
    <property type="term" value="C:cytosol"/>
    <property type="evidence" value="ECO:0007669"/>
    <property type="project" value="TreeGrafter"/>
</dbReference>
<keyword evidence="17" id="KW-1185">Reference proteome</keyword>
<dbReference type="GO" id="GO:0000949">
    <property type="term" value="P:aromatic amino acid family catabolic process to alcohol via Ehrlich pathway"/>
    <property type="evidence" value="ECO:0007669"/>
    <property type="project" value="TreeGrafter"/>
</dbReference>
<dbReference type="EC" id="4.1.1.1" evidence="4"/>
<dbReference type="OrthoDB" id="308383at2759"/>
<dbReference type="GO" id="GO:0005634">
    <property type="term" value="C:nucleus"/>
    <property type="evidence" value="ECO:0007669"/>
    <property type="project" value="TreeGrafter"/>
</dbReference>
<evidence type="ECO:0000256" key="1">
    <source>
        <dbReference type="ARBA" id="ARBA00001041"/>
    </source>
</evidence>
<dbReference type="SUPFAM" id="SSF52467">
    <property type="entry name" value="DHS-like NAD/FAD-binding domain"/>
    <property type="match status" value="1"/>
</dbReference>
<feature type="binding site" evidence="11">
    <location>
        <position position="489"/>
    </location>
    <ligand>
        <name>Mg(2+)</name>
        <dbReference type="ChEBI" id="CHEBI:18420"/>
    </ligand>
</feature>
<dbReference type="FunFam" id="3.40.50.970:FF:000019">
    <property type="entry name" value="Pyruvate decarboxylase isozyme"/>
    <property type="match status" value="1"/>
</dbReference>
<dbReference type="Pfam" id="PF02775">
    <property type="entry name" value="TPP_enzyme_C"/>
    <property type="match status" value="1"/>
</dbReference>
<comment type="similarity">
    <text evidence="3 12">Belongs to the TPP enzyme family.</text>
</comment>
<dbReference type="GeneID" id="19969776"/>
<evidence type="ECO:0000313" key="17">
    <source>
        <dbReference type="Proteomes" id="UP000030752"/>
    </source>
</evidence>
<keyword evidence="9 12" id="KW-0786">Thiamine pyrophosphate</keyword>
<evidence type="ECO:0000259" key="13">
    <source>
        <dbReference type="Pfam" id="PF00205"/>
    </source>
</evidence>
<evidence type="ECO:0000256" key="3">
    <source>
        <dbReference type="ARBA" id="ARBA00007812"/>
    </source>
</evidence>
<keyword evidence="7" id="KW-0210">Decarboxylase</keyword>
<dbReference type="Proteomes" id="UP000030752">
    <property type="component" value="Unassembled WGS sequence"/>
</dbReference>
<reference evidence="16 17" key="1">
    <citation type="submission" date="2013-03" db="EMBL/GenBank/DDBJ databases">
        <title>The Genome Sequence of Phialophora europaea CBS 101466.</title>
        <authorList>
            <consortium name="The Broad Institute Genomics Platform"/>
            <person name="Cuomo C."/>
            <person name="de Hoog S."/>
            <person name="Gorbushina A."/>
            <person name="Walker B."/>
            <person name="Young S.K."/>
            <person name="Zeng Q."/>
            <person name="Gargeya S."/>
            <person name="Fitzgerald M."/>
            <person name="Haas B."/>
            <person name="Abouelleil A."/>
            <person name="Allen A.W."/>
            <person name="Alvarado L."/>
            <person name="Arachchi H.M."/>
            <person name="Berlin A.M."/>
            <person name="Chapman S.B."/>
            <person name="Gainer-Dewar J."/>
            <person name="Goldberg J."/>
            <person name="Griggs A."/>
            <person name="Gujja S."/>
            <person name="Hansen M."/>
            <person name="Howarth C."/>
            <person name="Imamovic A."/>
            <person name="Ireland A."/>
            <person name="Larimer J."/>
            <person name="McCowan C."/>
            <person name="Murphy C."/>
            <person name="Pearson M."/>
            <person name="Poon T.W."/>
            <person name="Priest M."/>
            <person name="Roberts A."/>
            <person name="Saif S."/>
            <person name="Shea T."/>
            <person name="Sisk P."/>
            <person name="Sykes S."/>
            <person name="Wortman J."/>
            <person name="Nusbaum C."/>
            <person name="Birren B."/>
        </authorList>
    </citation>
    <scope>NUCLEOTIDE SEQUENCE [LARGE SCALE GENOMIC DNA]</scope>
    <source>
        <strain evidence="16 17">CBS 101466</strain>
    </source>
</reference>
<dbReference type="InterPro" id="IPR029035">
    <property type="entry name" value="DHS-like_NAD/FAD-binding_dom"/>
</dbReference>
<dbReference type="EMBL" id="KB822718">
    <property type="protein sequence ID" value="ETN43278.1"/>
    <property type="molecule type" value="Genomic_DNA"/>
</dbReference>
<gene>
    <name evidence="16" type="ORF">HMPREF1541_02437</name>
</gene>
<feature type="binding site" evidence="11">
    <location>
        <position position="460"/>
    </location>
    <ligand>
        <name>Mg(2+)</name>
        <dbReference type="ChEBI" id="CHEBI:18420"/>
    </ligand>
</feature>
<dbReference type="AlphaFoldDB" id="W2S5F1"/>
<dbReference type="InterPro" id="IPR012001">
    <property type="entry name" value="Thiamin_PyroP_enz_TPP-bd_dom"/>
</dbReference>
<dbReference type="FunCoup" id="W2S5F1">
    <property type="interactions" value="940"/>
</dbReference>
<dbReference type="InterPro" id="IPR012110">
    <property type="entry name" value="PDC/IPDC-like"/>
</dbReference>
<evidence type="ECO:0000259" key="14">
    <source>
        <dbReference type="Pfam" id="PF02775"/>
    </source>
</evidence>
<dbReference type="RefSeq" id="XP_008715014.1">
    <property type="nucleotide sequence ID" value="XM_008716792.1"/>
</dbReference>
<dbReference type="PIRSF" id="PIRSF036565">
    <property type="entry name" value="Pyruvt_ip_decrb"/>
    <property type="match status" value="1"/>
</dbReference>
<evidence type="ECO:0000256" key="7">
    <source>
        <dbReference type="ARBA" id="ARBA00022793"/>
    </source>
</evidence>
<dbReference type="CDD" id="cd02005">
    <property type="entry name" value="TPP_PDC_IPDC"/>
    <property type="match status" value="1"/>
</dbReference>
<sequence length="602" mass="65445">MAKDIDLAAYLLKRLRQLGVQACHGVPGDYNLMALDYVEPAGLRWVGNANELSAGYAADGYGRVKGISAVFTAFGVGELSLINAIAGAYAEYSPVVHIVGTPALPAQESGACLHHTLGDGRFRVFAEMAAKVTVAQANLVDPGTAVDEINRVLAECIRQSRPVYIELPTTSVKIKVPSSALEKPLRLKKANAGEGLEDTVVDQILDKIYVAKQPLIIVDGLTRRFGLTEEVDALVRVTGFPTVSTPFGKGILDESLPSYRGVYAGVADKNTPKSWVDARDLVLKFAPLDSDVNTFGFSTLTDTQITIQFHKYSVEVGGSSQHAQHHNLDIKSLLRKVLARLDPAKIPRYDAFSNENGGGHSSRLKYPPSTKAEDALTQNVFWPRMSAFLRPRDVILTDAATSLLGITDMILPPESMIINSVMWASIGFAVGAAQGVSIALQEMLAKGTRSAGRTILFEGDGSFQMTVQAISDIIRNRLDIILFVINNDGYTVERHIHGLDARYNDIQSWRYLEAPSFFGAPQDDPSYPVVTLQVATWAELDKMLADETVRAGKGLVMVELIFGRYDCLEVMTELLRSATKRNGGETATEFEAIKSSPGENPP</sequence>
<dbReference type="Pfam" id="PF02776">
    <property type="entry name" value="TPP_enzyme_N"/>
    <property type="match status" value="1"/>
</dbReference>
<dbReference type="PANTHER" id="PTHR43452">
    <property type="entry name" value="PYRUVATE DECARBOXYLASE"/>
    <property type="match status" value="1"/>
</dbReference>
<evidence type="ECO:0000256" key="11">
    <source>
        <dbReference type="PIRSR" id="PIRSR036565-2"/>
    </source>
</evidence>
<name>W2S5F1_CYPE1</name>
<dbReference type="InterPro" id="IPR012000">
    <property type="entry name" value="Thiamin_PyroP_enz_cen_dom"/>
</dbReference>
<dbReference type="InParanoid" id="W2S5F1"/>
<feature type="domain" description="Thiamine pyrophosphate enzyme TPP-binding" evidence="14">
    <location>
        <begin position="415"/>
        <end position="496"/>
    </location>
</feature>
<dbReference type="InterPro" id="IPR047214">
    <property type="entry name" value="TPP_PDC_IPDC"/>
</dbReference>
<dbReference type="eggNOG" id="KOG1184">
    <property type="taxonomic scope" value="Eukaryota"/>
</dbReference>
<evidence type="ECO:0000256" key="9">
    <source>
        <dbReference type="ARBA" id="ARBA00023052"/>
    </source>
</evidence>
<feature type="binding site" evidence="11">
    <location>
        <position position="487"/>
    </location>
    <ligand>
        <name>Mg(2+)</name>
        <dbReference type="ChEBI" id="CHEBI:18420"/>
    </ligand>
</feature>
<accession>W2S5F1</accession>
<proteinExistence type="inferred from homology"/>
<evidence type="ECO:0000256" key="4">
    <source>
        <dbReference type="ARBA" id="ARBA00013202"/>
    </source>
</evidence>
<keyword evidence="8 11" id="KW-0460">Magnesium</keyword>
<feature type="domain" description="Thiamine pyrophosphate enzyme central" evidence="13">
    <location>
        <begin position="201"/>
        <end position="336"/>
    </location>
</feature>
<dbReference type="STRING" id="1220924.W2S5F1"/>
<dbReference type="GO" id="GO:0000287">
    <property type="term" value="F:magnesium ion binding"/>
    <property type="evidence" value="ECO:0007669"/>
    <property type="project" value="InterPro"/>
</dbReference>
<evidence type="ECO:0000256" key="8">
    <source>
        <dbReference type="ARBA" id="ARBA00022842"/>
    </source>
</evidence>
<dbReference type="Gene3D" id="3.40.50.970">
    <property type="match status" value="2"/>
</dbReference>
<comment type="cofactor">
    <cofactor evidence="2">
        <name>thiamine diphosphate</name>
        <dbReference type="ChEBI" id="CHEBI:58937"/>
    </cofactor>
</comment>
<dbReference type="SUPFAM" id="SSF52518">
    <property type="entry name" value="Thiamin diphosphate-binding fold (THDP-binding)"/>
    <property type="match status" value="2"/>
</dbReference>
<evidence type="ECO:0000259" key="15">
    <source>
        <dbReference type="Pfam" id="PF02776"/>
    </source>
</evidence>
<comment type="catalytic activity">
    <reaction evidence="1">
        <text>a 2-oxocarboxylate + H(+) = an aldehyde + CO2</text>
        <dbReference type="Rhea" id="RHEA:11628"/>
        <dbReference type="ChEBI" id="CHEBI:15378"/>
        <dbReference type="ChEBI" id="CHEBI:16526"/>
        <dbReference type="ChEBI" id="CHEBI:17478"/>
        <dbReference type="ChEBI" id="CHEBI:35179"/>
        <dbReference type="EC" id="4.1.1.1"/>
    </reaction>
</comment>
<evidence type="ECO:0000256" key="6">
    <source>
        <dbReference type="ARBA" id="ARBA00022723"/>
    </source>
</evidence>
<dbReference type="FunFam" id="3.40.50.970:FF:000024">
    <property type="entry name" value="Pyruvate decarboxylase isozyme"/>
    <property type="match status" value="1"/>
</dbReference>
<dbReference type="VEuPathDB" id="FungiDB:HMPREF1541_02437"/>
<evidence type="ECO:0000313" key="16">
    <source>
        <dbReference type="EMBL" id="ETN43278.1"/>
    </source>
</evidence>